<feature type="region of interest" description="Disordered" evidence="2">
    <location>
        <begin position="669"/>
        <end position="689"/>
    </location>
</feature>
<evidence type="ECO:0000313" key="4">
    <source>
        <dbReference type="Proteomes" id="UP000653343"/>
    </source>
</evidence>
<evidence type="ECO:0008006" key="5">
    <source>
        <dbReference type="Google" id="ProtNLM"/>
    </source>
</evidence>
<evidence type="ECO:0000313" key="3">
    <source>
        <dbReference type="EMBL" id="GGX50408.1"/>
    </source>
</evidence>
<feature type="region of interest" description="Disordered" evidence="2">
    <location>
        <begin position="183"/>
        <end position="204"/>
    </location>
</feature>
<dbReference type="Proteomes" id="UP000653343">
    <property type="component" value="Unassembled WGS sequence"/>
</dbReference>
<dbReference type="InterPro" id="IPR020012">
    <property type="entry name" value="LysM_FimV"/>
</dbReference>
<proteinExistence type="predicted"/>
<feature type="compositionally biased region" description="Low complexity" evidence="2">
    <location>
        <begin position="92"/>
        <end position="102"/>
    </location>
</feature>
<keyword evidence="4" id="KW-1185">Reference proteome</keyword>
<dbReference type="NCBIfam" id="TIGR03504">
    <property type="entry name" value="FimV_Cterm"/>
    <property type="match status" value="1"/>
</dbReference>
<sequence length="733" mass="77129">MQRLSKIAGAYRTEGVSLDQMLVALYKANKDAFVGNNMNRLRAGQILQIPDAESVKAAAPTATEAHSVVIAHSNDFSAYRGKLAEQVERAPAARAASSKQAASGKITAKVKETPTPSAESPDKLKLSKAEAGNKAAAEAEKIAKEKAVAEANSRVKELEKNVGELQKLLDVKNKDLAAKEAELTAKSAKKDSKEAKEPEKPVAQTAPVVASGAAAASAPAAVAASAVASAPAVASASASAGAEKPRRRPVAPPPPPEPSFFESLSDWAMPAGAGLIAILAGVGLWANQRRKKQQQFEDSILTGSSMKANSMFGSTGGQSVDTNNSVFNSNFAPSASQLDANEVDPVAEADVYIAYGRDTQAEEILKEALRTQPDRHAVRLKLLEIYFARKDSRQFERVAGELYGMTSGTGEEWAQAASMGVSLEPTNPLYAGGQSKEAPVSDAGIGMPTHPLEDLDPEALLTNSMSKDMLEAISIIDTATKPGPQVEEAAPVMSTESGPAVIDTSSLDFDLGFGDDNSPAVPELPVSQPVVQTVTEAQEPDLGVIDFDFGEPEAPAVQQEQSVPSEQEVSLADDNSLDFSLPDLDLSAPLQDSVPELTIEASPEVPDSAEAIELSLSGESLGEDVPVLDFALEEPAQTEQEPHLPSDVQASAFDFDLSGIDLNLEPQVESDAVSGSSADAEPENAEMSTKLDLAVAYQEIGDREGARELLEEVVRGGNADQRERANAMLLQLA</sequence>
<gene>
    <name evidence="3" type="ORF">GCM10010946_31410</name>
</gene>
<dbReference type="RefSeq" id="WP_189358181.1">
    <property type="nucleotide sequence ID" value="NZ_BMYU01000009.1"/>
</dbReference>
<feature type="coiled-coil region" evidence="1">
    <location>
        <begin position="134"/>
        <end position="182"/>
    </location>
</feature>
<protein>
    <recommendedName>
        <fullName evidence="5">Pilus assembly protein FimV</fullName>
    </recommendedName>
</protein>
<keyword evidence="1" id="KW-0175">Coiled coil</keyword>
<accession>A0ABQ2Y368</accession>
<feature type="region of interest" description="Disordered" evidence="2">
    <location>
        <begin position="92"/>
        <end position="131"/>
    </location>
</feature>
<evidence type="ECO:0000256" key="2">
    <source>
        <dbReference type="SAM" id="MobiDB-lite"/>
    </source>
</evidence>
<feature type="region of interest" description="Disordered" evidence="2">
    <location>
        <begin position="237"/>
        <end position="263"/>
    </location>
</feature>
<dbReference type="InterPro" id="IPR020011">
    <property type="entry name" value="FimV_C"/>
</dbReference>
<dbReference type="Gene3D" id="1.20.58.2200">
    <property type="match status" value="1"/>
</dbReference>
<organism evidence="3 4">
    <name type="scientific">Undibacterium squillarum</name>
    <dbReference type="NCBI Taxonomy" id="1131567"/>
    <lineage>
        <taxon>Bacteria</taxon>
        <taxon>Pseudomonadati</taxon>
        <taxon>Pseudomonadota</taxon>
        <taxon>Betaproteobacteria</taxon>
        <taxon>Burkholderiales</taxon>
        <taxon>Oxalobacteraceae</taxon>
        <taxon>Undibacterium</taxon>
    </lineage>
</organism>
<name>A0ABQ2Y368_9BURK</name>
<comment type="caution">
    <text evidence="3">The sequence shown here is derived from an EMBL/GenBank/DDBJ whole genome shotgun (WGS) entry which is preliminary data.</text>
</comment>
<dbReference type="NCBIfam" id="TIGR03505">
    <property type="entry name" value="FimV_core"/>
    <property type="match status" value="1"/>
</dbReference>
<dbReference type="EMBL" id="BMYU01000009">
    <property type="protein sequence ID" value="GGX50408.1"/>
    <property type="molecule type" value="Genomic_DNA"/>
</dbReference>
<feature type="compositionally biased region" description="Basic and acidic residues" evidence="2">
    <location>
        <begin position="183"/>
        <end position="200"/>
    </location>
</feature>
<dbReference type="InterPro" id="IPR038440">
    <property type="entry name" value="FimV_C_sf"/>
</dbReference>
<evidence type="ECO:0000256" key="1">
    <source>
        <dbReference type="SAM" id="Coils"/>
    </source>
</evidence>
<reference evidence="4" key="1">
    <citation type="journal article" date="2019" name="Int. J. Syst. Evol. Microbiol.">
        <title>The Global Catalogue of Microorganisms (GCM) 10K type strain sequencing project: providing services to taxonomists for standard genome sequencing and annotation.</title>
        <authorList>
            <consortium name="The Broad Institute Genomics Platform"/>
            <consortium name="The Broad Institute Genome Sequencing Center for Infectious Disease"/>
            <person name="Wu L."/>
            <person name="Ma J."/>
        </authorList>
    </citation>
    <scope>NUCLEOTIDE SEQUENCE [LARGE SCALE GENOMIC DNA]</scope>
    <source>
        <strain evidence="4">KCTC 23917</strain>
    </source>
</reference>